<dbReference type="Proteomes" id="UP000322873">
    <property type="component" value="Unassembled WGS sequence"/>
</dbReference>
<feature type="region of interest" description="Disordered" evidence="1">
    <location>
        <begin position="26"/>
        <end position="69"/>
    </location>
</feature>
<accession>A0A5M9JDM5</accession>
<evidence type="ECO:0000313" key="2">
    <source>
        <dbReference type="EMBL" id="KAA8566009.1"/>
    </source>
</evidence>
<organism evidence="2 3">
    <name type="scientific">Monilinia fructicola</name>
    <name type="common">Brown rot fungus</name>
    <name type="synonym">Ciboria fructicola</name>
    <dbReference type="NCBI Taxonomy" id="38448"/>
    <lineage>
        <taxon>Eukaryota</taxon>
        <taxon>Fungi</taxon>
        <taxon>Dikarya</taxon>
        <taxon>Ascomycota</taxon>
        <taxon>Pezizomycotina</taxon>
        <taxon>Leotiomycetes</taxon>
        <taxon>Helotiales</taxon>
        <taxon>Sclerotiniaceae</taxon>
        <taxon>Monilinia</taxon>
    </lineage>
</organism>
<dbReference type="EMBL" id="VICG01000013">
    <property type="protein sequence ID" value="KAA8566009.1"/>
    <property type="molecule type" value="Genomic_DNA"/>
</dbReference>
<feature type="compositionally biased region" description="Polar residues" evidence="1">
    <location>
        <begin position="54"/>
        <end position="69"/>
    </location>
</feature>
<reference evidence="2 3" key="1">
    <citation type="submission" date="2019-06" db="EMBL/GenBank/DDBJ databases">
        <title>Genome Sequence of the Brown Rot Fungal Pathogen Monilinia fructicola.</title>
        <authorList>
            <person name="De Miccolis Angelini R.M."/>
            <person name="Landi L."/>
            <person name="Abate D."/>
            <person name="Pollastro S."/>
            <person name="Romanazzi G."/>
            <person name="Faretra F."/>
        </authorList>
    </citation>
    <scope>NUCLEOTIDE SEQUENCE [LARGE SCALE GENOMIC DNA]</scope>
    <source>
        <strain evidence="2 3">Mfrc123</strain>
    </source>
</reference>
<evidence type="ECO:0000313" key="3">
    <source>
        <dbReference type="Proteomes" id="UP000322873"/>
    </source>
</evidence>
<protein>
    <submittedName>
        <fullName evidence="2">Uncharacterized protein</fullName>
    </submittedName>
</protein>
<name>A0A5M9JDM5_MONFR</name>
<comment type="caution">
    <text evidence="2">The sequence shown here is derived from an EMBL/GenBank/DDBJ whole genome shotgun (WGS) entry which is preliminary data.</text>
</comment>
<evidence type="ECO:0000256" key="1">
    <source>
        <dbReference type="SAM" id="MobiDB-lite"/>
    </source>
</evidence>
<dbReference type="AlphaFoldDB" id="A0A5M9JDM5"/>
<sequence length="125" mass="13872">MKKKGSPDLIYGSWIAHSPARLLAVATSKSNQTSPEHPPPSTLRRGRSAVAVDKNNQTTSATTHNTSRSVKSALSISTYSLLLLSRYCIEHPVFHEYYWSLAKQHCGRACSEAKPFPVQPPRILR</sequence>
<gene>
    <name evidence="2" type="ORF">EYC84_009810</name>
</gene>
<keyword evidence="3" id="KW-1185">Reference proteome</keyword>
<proteinExistence type="predicted"/>